<sequence length="124" mass="13510">MSRSFKRKINWLAFAVFVAAAAYAFWKAITPGDDSVGLIPWDKAKHFIVFYVLAVLGCLALPKSRLWRIGLVLAAFGGLIEVVQHFVGRDASWGDLLADVCGVSAAYAYSLVGPIRRKLPAGRA</sequence>
<dbReference type="AlphaFoldDB" id="A0A2N5CWG6"/>
<dbReference type="Proteomes" id="UP000234483">
    <property type="component" value="Unassembled WGS sequence"/>
</dbReference>
<gene>
    <name evidence="3" type="ORF">C1707_00460</name>
    <name evidence="4" type="ORF">CFHF_07425</name>
</gene>
<evidence type="ECO:0000313" key="6">
    <source>
        <dbReference type="Proteomes" id="UP000281192"/>
    </source>
</evidence>
<dbReference type="OrthoDB" id="8085742at2"/>
<protein>
    <recommendedName>
        <fullName evidence="2">VanZ-like domain-containing protein</fullName>
    </recommendedName>
</protein>
<dbReference type="KEGG" id="cfh:C1707_00460"/>
<feature type="domain" description="VanZ-like" evidence="2">
    <location>
        <begin position="7"/>
        <end position="108"/>
    </location>
</feature>
<dbReference type="RefSeq" id="WP_101712371.1">
    <property type="nucleotide sequence ID" value="NZ_CP026100.1"/>
</dbReference>
<feature type="transmembrane region" description="Helical" evidence="1">
    <location>
        <begin position="93"/>
        <end position="112"/>
    </location>
</feature>
<dbReference type="InterPro" id="IPR006976">
    <property type="entry name" value="VanZ-like"/>
</dbReference>
<dbReference type="NCBIfam" id="NF037970">
    <property type="entry name" value="vanZ_1"/>
    <property type="match status" value="1"/>
</dbReference>
<name>A0A2N5CWG6_9CAUL</name>
<evidence type="ECO:0000313" key="3">
    <source>
        <dbReference type="EMBL" id="AYV44855.1"/>
    </source>
</evidence>
<dbReference type="PANTHER" id="PTHR28008:SF1">
    <property type="entry name" value="DOMAIN PROTEIN, PUTATIVE (AFU_ORTHOLOGUE AFUA_3G10980)-RELATED"/>
    <property type="match status" value="1"/>
</dbReference>
<feature type="transmembrane region" description="Helical" evidence="1">
    <location>
        <begin position="46"/>
        <end position="62"/>
    </location>
</feature>
<evidence type="ECO:0000259" key="2">
    <source>
        <dbReference type="Pfam" id="PF04892"/>
    </source>
</evidence>
<dbReference type="PANTHER" id="PTHR28008">
    <property type="entry name" value="DOMAIN PROTEIN, PUTATIVE (AFU_ORTHOLOGUE AFUA_3G10980)-RELATED"/>
    <property type="match status" value="1"/>
</dbReference>
<proteinExistence type="predicted"/>
<organism evidence="4 5">
    <name type="scientific">Caulobacter flavus</name>
    <dbReference type="NCBI Taxonomy" id="1679497"/>
    <lineage>
        <taxon>Bacteria</taxon>
        <taxon>Pseudomonadati</taxon>
        <taxon>Pseudomonadota</taxon>
        <taxon>Alphaproteobacteria</taxon>
        <taxon>Caulobacterales</taxon>
        <taxon>Caulobacteraceae</taxon>
        <taxon>Caulobacter</taxon>
    </lineage>
</organism>
<feature type="transmembrane region" description="Helical" evidence="1">
    <location>
        <begin position="69"/>
        <end position="87"/>
    </location>
</feature>
<feature type="transmembrane region" description="Helical" evidence="1">
    <location>
        <begin position="9"/>
        <end position="26"/>
    </location>
</feature>
<dbReference type="Pfam" id="PF04892">
    <property type="entry name" value="VanZ"/>
    <property type="match status" value="1"/>
</dbReference>
<dbReference type="EMBL" id="PJRQ01000012">
    <property type="protein sequence ID" value="PLR18140.1"/>
    <property type="molecule type" value="Genomic_DNA"/>
</dbReference>
<keyword evidence="1" id="KW-0472">Membrane</keyword>
<keyword evidence="1" id="KW-1133">Transmembrane helix</keyword>
<reference evidence="4 5" key="1">
    <citation type="submission" date="2017-12" db="EMBL/GenBank/DDBJ databases">
        <title>The genome sequence of Caulobacter flavus CGMCC1 15093.</title>
        <authorList>
            <person name="Gao J."/>
            <person name="Mao X."/>
            <person name="Sun J."/>
        </authorList>
    </citation>
    <scope>NUCLEOTIDE SEQUENCE [LARGE SCALE GENOMIC DNA]</scope>
    <source>
        <strain evidence="4 5">CGMCC1 15093</strain>
    </source>
</reference>
<evidence type="ECO:0000256" key="1">
    <source>
        <dbReference type="SAM" id="Phobius"/>
    </source>
</evidence>
<dbReference type="Proteomes" id="UP000281192">
    <property type="component" value="Chromosome"/>
</dbReference>
<accession>A0A2N5CWG6</accession>
<evidence type="ECO:0000313" key="5">
    <source>
        <dbReference type="Proteomes" id="UP000234483"/>
    </source>
</evidence>
<keyword evidence="6" id="KW-1185">Reference proteome</keyword>
<keyword evidence="1" id="KW-0812">Transmembrane</keyword>
<evidence type="ECO:0000313" key="4">
    <source>
        <dbReference type="EMBL" id="PLR18140.1"/>
    </source>
</evidence>
<dbReference type="EMBL" id="CP026100">
    <property type="protein sequence ID" value="AYV44855.1"/>
    <property type="molecule type" value="Genomic_DNA"/>
</dbReference>
<reference evidence="3 6" key="2">
    <citation type="submission" date="2018-01" db="EMBL/GenBank/DDBJ databases">
        <title>Complete genome sequence of Caulobacter flavus RHGG3.</title>
        <authorList>
            <person name="Yang E."/>
        </authorList>
    </citation>
    <scope>NUCLEOTIDE SEQUENCE [LARGE SCALE GENOMIC DNA]</scope>
    <source>
        <strain evidence="3 6">RHGG3</strain>
    </source>
</reference>